<evidence type="ECO:0000256" key="3">
    <source>
        <dbReference type="ARBA" id="ARBA00022475"/>
    </source>
</evidence>
<evidence type="ECO:0000313" key="9">
    <source>
        <dbReference type="Proteomes" id="UP000092462"/>
    </source>
</evidence>
<keyword evidence="9" id="KW-1185">Reference proteome</keyword>
<proteinExistence type="inferred from homology"/>
<evidence type="ECO:0000256" key="7">
    <source>
        <dbReference type="ARBA" id="ARBA00023170"/>
    </source>
</evidence>
<dbReference type="EMBL" id="AJVK01027612">
    <property type="status" value="NOT_ANNOTATED_CDS"/>
    <property type="molecule type" value="Genomic_DNA"/>
</dbReference>
<sequence>MANYLQAVYFWFSLIFLIARTFGVSLYSSKIHDESKKPAQVIRSIPTTGINKEIERFLEEVTNETVALTGKNFFRLTRKLILKITGTIVTYELVLIQVSPRGEVTTDQAGNPNLCS</sequence>
<reference evidence="8" key="1">
    <citation type="submission" date="2022-08" db="UniProtKB">
        <authorList>
            <consortium name="EnsemblMetazoa"/>
        </authorList>
    </citation>
    <scope>IDENTIFICATION</scope>
    <source>
        <strain evidence="8">Israel</strain>
    </source>
</reference>
<dbReference type="Pfam" id="PF06151">
    <property type="entry name" value="Trehalose_recp"/>
    <property type="match status" value="1"/>
</dbReference>
<dbReference type="VEuPathDB" id="VectorBase:PPAPM1_006647"/>
<name>A0A1B0D8P1_PHLPP</name>
<evidence type="ECO:0000256" key="5">
    <source>
        <dbReference type="ARBA" id="ARBA00022989"/>
    </source>
</evidence>
<dbReference type="GO" id="GO:0033041">
    <property type="term" value="F:sweet taste receptor activity"/>
    <property type="evidence" value="ECO:0007669"/>
    <property type="project" value="TreeGrafter"/>
</dbReference>
<keyword evidence="7" id="KW-0675">Receptor</keyword>
<dbReference type="InterPro" id="IPR009318">
    <property type="entry name" value="Gustatory_rcpt"/>
</dbReference>
<dbReference type="PANTHER" id="PTHR21421:SF29">
    <property type="entry name" value="GUSTATORY RECEPTOR 5A FOR TREHALOSE-RELATED"/>
    <property type="match status" value="1"/>
</dbReference>
<comment type="similarity">
    <text evidence="2">Belongs to the insect chemoreceptor superfamily. Gustatory receptor (GR) family. Gr5a subfamily.</text>
</comment>
<evidence type="ECO:0000256" key="1">
    <source>
        <dbReference type="ARBA" id="ARBA00004651"/>
    </source>
</evidence>
<protein>
    <submittedName>
        <fullName evidence="8">Uncharacterized protein</fullName>
    </submittedName>
</protein>
<evidence type="ECO:0000313" key="8">
    <source>
        <dbReference type="EnsemblMetazoa" id="PPAI003914-PA"/>
    </source>
</evidence>
<dbReference type="EnsemblMetazoa" id="PPAI003914-RA">
    <property type="protein sequence ID" value="PPAI003914-PA"/>
    <property type="gene ID" value="PPAI003914"/>
</dbReference>
<evidence type="ECO:0000256" key="6">
    <source>
        <dbReference type="ARBA" id="ARBA00023136"/>
    </source>
</evidence>
<accession>A0A1B0D8P1</accession>
<keyword evidence="6" id="KW-0472">Membrane</keyword>
<dbReference type="VEuPathDB" id="VectorBase:PPAI003914"/>
<evidence type="ECO:0000256" key="4">
    <source>
        <dbReference type="ARBA" id="ARBA00022692"/>
    </source>
</evidence>
<evidence type="ECO:0000256" key="2">
    <source>
        <dbReference type="ARBA" id="ARBA00005327"/>
    </source>
</evidence>
<keyword evidence="5" id="KW-1133">Transmembrane helix</keyword>
<dbReference type="GO" id="GO:0005886">
    <property type="term" value="C:plasma membrane"/>
    <property type="evidence" value="ECO:0007669"/>
    <property type="project" value="UniProtKB-SubCell"/>
</dbReference>
<dbReference type="AlphaFoldDB" id="A0A1B0D8P1"/>
<dbReference type="PANTHER" id="PTHR21421">
    <property type="entry name" value="GUSTATORY RECEPTOR"/>
    <property type="match status" value="1"/>
</dbReference>
<comment type="subcellular location">
    <subcellularLocation>
        <location evidence="1">Cell membrane</location>
        <topology evidence="1">Multi-pass membrane protein</topology>
    </subcellularLocation>
</comment>
<organism evidence="8 9">
    <name type="scientific">Phlebotomus papatasi</name>
    <name type="common">Sandfly</name>
    <dbReference type="NCBI Taxonomy" id="29031"/>
    <lineage>
        <taxon>Eukaryota</taxon>
        <taxon>Metazoa</taxon>
        <taxon>Ecdysozoa</taxon>
        <taxon>Arthropoda</taxon>
        <taxon>Hexapoda</taxon>
        <taxon>Insecta</taxon>
        <taxon>Pterygota</taxon>
        <taxon>Neoptera</taxon>
        <taxon>Endopterygota</taxon>
        <taxon>Diptera</taxon>
        <taxon>Nematocera</taxon>
        <taxon>Psychodoidea</taxon>
        <taxon>Psychodidae</taxon>
        <taxon>Phlebotomus</taxon>
        <taxon>Phlebotomus</taxon>
    </lineage>
</organism>
<keyword evidence="3" id="KW-1003">Cell membrane</keyword>
<keyword evidence="4" id="KW-0812">Transmembrane</keyword>
<dbReference type="Proteomes" id="UP000092462">
    <property type="component" value="Unassembled WGS sequence"/>
</dbReference>